<gene>
    <name evidence="23" type="ORF">CDL12_03546</name>
</gene>
<dbReference type="InterPro" id="IPR000719">
    <property type="entry name" value="Prot_kinase_dom"/>
</dbReference>
<evidence type="ECO:0000256" key="9">
    <source>
        <dbReference type="ARBA" id="ARBA00022692"/>
    </source>
</evidence>
<dbReference type="InterPro" id="IPR051809">
    <property type="entry name" value="Plant_receptor-like_S/T_kinase"/>
</dbReference>
<evidence type="ECO:0000256" key="7">
    <source>
        <dbReference type="ARBA" id="ARBA00022614"/>
    </source>
</evidence>
<dbReference type="GO" id="GO:0004674">
    <property type="term" value="F:protein serine/threonine kinase activity"/>
    <property type="evidence" value="ECO:0007669"/>
    <property type="project" value="UniProtKB-KW"/>
</dbReference>
<dbReference type="Pfam" id="PF00560">
    <property type="entry name" value="LRR_1"/>
    <property type="match status" value="8"/>
</dbReference>
<keyword evidence="17" id="KW-0675">Receptor</keyword>
<dbReference type="PROSITE" id="PS50011">
    <property type="entry name" value="PROTEIN_KINASE_DOM"/>
    <property type="match status" value="1"/>
</dbReference>
<evidence type="ECO:0000313" key="24">
    <source>
        <dbReference type="Proteomes" id="UP000231279"/>
    </source>
</evidence>
<dbReference type="AlphaFoldDB" id="A0A2G9I1U6"/>
<dbReference type="GO" id="GO:0006952">
    <property type="term" value="P:defense response"/>
    <property type="evidence" value="ECO:0007669"/>
    <property type="project" value="UniProtKB-ARBA"/>
</dbReference>
<dbReference type="Pfam" id="PF08263">
    <property type="entry name" value="LRRNT_2"/>
    <property type="match status" value="1"/>
</dbReference>
<dbReference type="InterPro" id="IPR011009">
    <property type="entry name" value="Kinase-like_dom_sf"/>
</dbReference>
<dbReference type="GO" id="GO:0051707">
    <property type="term" value="P:response to other organism"/>
    <property type="evidence" value="ECO:0007669"/>
    <property type="project" value="UniProtKB-ARBA"/>
</dbReference>
<keyword evidence="16 21" id="KW-0472">Membrane</keyword>
<feature type="transmembrane region" description="Helical" evidence="21">
    <location>
        <begin position="764"/>
        <end position="788"/>
    </location>
</feature>
<keyword evidence="6" id="KW-0597">Phosphoprotein</keyword>
<comment type="catalytic activity">
    <reaction evidence="19">
        <text>L-threonyl-[protein] + ATP = O-phospho-L-threonyl-[protein] + ADP + H(+)</text>
        <dbReference type="Rhea" id="RHEA:46608"/>
        <dbReference type="Rhea" id="RHEA-COMP:11060"/>
        <dbReference type="Rhea" id="RHEA-COMP:11605"/>
        <dbReference type="ChEBI" id="CHEBI:15378"/>
        <dbReference type="ChEBI" id="CHEBI:30013"/>
        <dbReference type="ChEBI" id="CHEBI:30616"/>
        <dbReference type="ChEBI" id="CHEBI:61977"/>
        <dbReference type="ChEBI" id="CHEBI:456216"/>
        <dbReference type="EC" id="2.7.11.1"/>
    </reaction>
</comment>
<dbReference type="InterPro" id="IPR032675">
    <property type="entry name" value="LRR_dom_sf"/>
</dbReference>
<dbReference type="PANTHER" id="PTHR27008:SF575">
    <property type="entry name" value="LRR RECEPTOR-LIKE SERINE_THREONINE-PROTEIN KINASE EFR"/>
    <property type="match status" value="1"/>
</dbReference>
<evidence type="ECO:0000256" key="6">
    <source>
        <dbReference type="ARBA" id="ARBA00022553"/>
    </source>
</evidence>
<evidence type="ECO:0000256" key="19">
    <source>
        <dbReference type="ARBA" id="ARBA00047899"/>
    </source>
</evidence>
<keyword evidence="7" id="KW-0433">Leucine-rich repeat</keyword>
<evidence type="ECO:0000256" key="21">
    <source>
        <dbReference type="SAM" id="Phobius"/>
    </source>
</evidence>
<evidence type="ECO:0000256" key="17">
    <source>
        <dbReference type="ARBA" id="ARBA00023170"/>
    </source>
</evidence>
<feature type="domain" description="Protein kinase" evidence="22">
    <location>
        <begin position="822"/>
        <end position="1112"/>
    </location>
</feature>
<comment type="subcellular location">
    <subcellularLocation>
        <location evidence="1">Cell membrane</location>
        <topology evidence="1">Single-pass membrane protein</topology>
    </subcellularLocation>
</comment>
<keyword evidence="11" id="KW-0677">Repeat</keyword>
<keyword evidence="24" id="KW-1185">Reference proteome</keyword>
<evidence type="ECO:0000256" key="8">
    <source>
        <dbReference type="ARBA" id="ARBA00022679"/>
    </source>
</evidence>
<dbReference type="SUPFAM" id="SSF52058">
    <property type="entry name" value="L domain-like"/>
    <property type="match status" value="1"/>
</dbReference>
<dbReference type="FunFam" id="3.80.10.10:FF:000383">
    <property type="entry name" value="Leucine-rich repeat receptor protein kinase EMS1"/>
    <property type="match status" value="1"/>
</dbReference>
<evidence type="ECO:0000256" key="10">
    <source>
        <dbReference type="ARBA" id="ARBA00022729"/>
    </source>
</evidence>
<dbReference type="GO" id="GO:0106310">
    <property type="term" value="F:protein serine kinase activity"/>
    <property type="evidence" value="ECO:0007669"/>
    <property type="project" value="RHEA"/>
</dbReference>
<keyword evidence="18" id="KW-0325">Glycoprotein</keyword>
<comment type="catalytic activity">
    <reaction evidence="20">
        <text>L-seryl-[protein] + ATP = O-phospho-L-seryl-[protein] + ADP + H(+)</text>
        <dbReference type="Rhea" id="RHEA:17989"/>
        <dbReference type="Rhea" id="RHEA-COMP:9863"/>
        <dbReference type="Rhea" id="RHEA-COMP:11604"/>
        <dbReference type="ChEBI" id="CHEBI:15378"/>
        <dbReference type="ChEBI" id="CHEBI:29999"/>
        <dbReference type="ChEBI" id="CHEBI:30616"/>
        <dbReference type="ChEBI" id="CHEBI:83421"/>
        <dbReference type="ChEBI" id="CHEBI:456216"/>
        <dbReference type="EC" id="2.7.11.1"/>
    </reaction>
</comment>
<organism evidence="23 24">
    <name type="scientific">Handroanthus impetiginosus</name>
    <dbReference type="NCBI Taxonomy" id="429701"/>
    <lineage>
        <taxon>Eukaryota</taxon>
        <taxon>Viridiplantae</taxon>
        <taxon>Streptophyta</taxon>
        <taxon>Embryophyta</taxon>
        <taxon>Tracheophyta</taxon>
        <taxon>Spermatophyta</taxon>
        <taxon>Magnoliopsida</taxon>
        <taxon>eudicotyledons</taxon>
        <taxon>Gunneridae</taxon>
        <taxon>Pentapetalae</taxon>
        <taxon>asterids</taxon>
        <taxon>lamiids</taxon>
        <taxon>Lamiales</taxon>
        <taxon>Bignoniaceae</taxon>
        <taxon>Crescentiina</taxon>
        <taxon>Tabebuia alliance</taxon>
        <taxon>Handroanthus</taxon>
    </lineage>
</organism>
<dbReference type="InterPro" id="IPR003591">
    <property type="entry name" value="Leu-rich_rpt_typical-subtyp"/>
</dbReference>
<evidence type="ECO:0000256" key="1">
    <source>
        <dbReference type="ARBA" id="ARBA00004162"/>
    </source>
</evidence>
<dbReference type="OrthoDB" id="676979at2759"/>
<keyword evidence="5 23" id="KW-0723">Serine/threonine-protein kinase</keyword>
<sequence length="1114" mass="123664">MYALQQKIPSADPITENKETMWKLPNLTTNVHFFWFLIIFSTFSSTLSTNASDYGALMAFKSRLFLQQDSILSTNWTSTTHFCNWFGVSCFNKRVSKLQLSGLALEGEVSSDIANMSHLVELDLSSNKLGGILPGEVGFLKQLRILNVTQNSFQGTIPSNLSCCRHLQELDLSYNFMSGIIPENLGLLSNLRYLAVDHNNLTGEIPASLGNFSKLEYFYLHENDLFGEIPEELGKLTSLKLIGLRGNNLTGSIPHSIFNISRLEIVDLSINRLSGELPQNLGDHLPNLERLFLDSNRITGKIPGCLSNATKLTHLFFTENDLNGYIPNEFGRLLNLQWFEFEYNRVSGGIPYGLFNITSLQIVKTRHNYLSGELPHDLGNGLPNLEEIFLSHNQFSGELPSSICNATKLIYLEVSNNSFRGPVPMMLGKLEKLEHLNLQVNLLVNNPRSIYLDFLNSLVNCRNLQFLVLDSNPLNGVLPESIGNLSSNLKVFTAISCELKGSIPYGLGNLSSLNFLGLSSNDLQGKVPSSFGNLQNLERIYLTGNELGIIPAELCSIKILGILHLGENRFSGSIPECIQNLTELKEISLAANNFNSFIPLSLWDLVKLESLNLSRNNLQGMVPTELGNLKALYIMDLSFNNFSGEIPDSVGNLQNLLALDMSHNKFQGPIPNSLSNLIVIESLDLSSNGLSGGIPASLVSLRDLKYINLSFNMLQGEIPQKGVFTNVTYHDLMGNPKLCGAPNLNFPLCSSQASGRKKRRTASLVLKITIPIAATFLLISMCISLVILSRKKQAKNQTKSDSLRVGHQIITYHELVRATQNFSESDLLGKGSSDMVYKGKLADGTFVEVKVFDMQYARALKNFDAECEVLSNVRHRNLVKIISTCSNVEFKAMVLEFMPNGSLDSWLHSESTCLRLEQRLDILIDVAMAMEYLHHEYMVPIVHCDLKPSNVLLDEDMTAHVADFGIAKILAQDDEIIQTNTLGTIGYIAPEYGLDGQVSTKGDVYSFGILLLETLTGKRPTDDMFSQELSLHEWVVKSYPGALTEVLDPNLVHDLDFVEDGDIAPINKKGNQIEQAVVSIVEVALLCLKEIPEERIDTRGIVAQLKKIRAQLKS</sequence>
<evidence type="ECO:0000256" key="3">
    <source>
        <dbReference type="ARBA" id="ARBA00012513"/>
    </source>
</evidence>
<evidence type="ECO:0000256" key="18">
    <source>
        <dbReference type="ARBA" id="ARBA00023180"/>
    </source>
</evidence>
<evidence type="ECO:0000256" key="15">
    <source>
        <dbReference type="ARBA" id="ARBA00022989"/>
    </source>
</evidence>
<dbReference type="Pfam" id="PF13855">
    <property type="entry name" value="LRR_8"/>
    <property type="match status" value="3"/>
</dbReference>
<keyword evidence="4" id="KW-1003">Cell membrane</keyword>
<dbReference type="FunFam" id="3.80.10.10:FF:000129">
    <property type="entry name" value="Leucine-rich repeat receptor-like kinase"/>
    <property type="match status" value="1"/>
</dbReference>
<evidence type="ECO:0000256" key="11">
    <source>
        <dbReference type="ARBA" id="ARBA00022737"/>
    </source>
</evidence>
<dbReference type="Pfam" id="PF07714">
    <property type="entry name" value="PK_Tyr_Ser-Thr"/>
    <property type="match status" value="1"/>
</dbReference>
<keyword evidence="13 23" id="KW-0418">Kinase</keyword>
<evidence type="ECO:0000256" key="5">
    <source>
        <dbReference type="ARBA" id="ARBA00022527"/>
    </source>
</evidence>
<name>A0A2G9I1U6_9LAMI</name>
<dbReference type="FunFam" id="3.80.10.10:FF:000095">
    <property type="entry name" value="LRR receptor-like serine/threonine-protein kinase GSO1"/>
    <property type="match status" value="2"/>
</dbReference>
<dbReference type="GO" id="GO:0005886">
    <property type="term" value="C:plasma membrane"/>
    <property type="evidence" value="ECO:0007669"/>
    <property type="project" value="UniProtKB-SubCell"/>
</dbReference>
<evidence type="ECO:0000313" key="23">
    <source>
        <dbReference type="EMBL" id="PIN23731.1"/>
    </source>
</evidence>
<dbReference type="InterPro" id="IPR013210">
    <property type="entry name" value="LRR_N_plant-typ"/>
</dbReference>
<dbReference type="Gene3D" id="3.80.10.10">
    <property type="entry name" value="Ribonuclease Inhibitor"/>
    <property type="match status" value="5"/>
</dbReference>
<dbReference type="Gene3D" id="3.30.200.20">
    <property type="entry name" value="Phosphorylase Kinase, domain 1"/>
    <property type="match status" value="1"/>
</dbReference>
<dbReference type="InterPro" id="IPR001611">
    <property type="entry name" value="Leu-rich_rpt"/>
</dbReference>
<dbReference type="PANTHER" id="PTHR27008">
    <property type="entry name" value="OS04G0122200 PROTEIN"/>
    <property type="match status" value="1"/>
</dbReference>
<evidence type="ECO:0000256" key="16">
    <source>
        <dbReference type="ARBA" id="ARBA00023136"/>
    </source>
</evidence>
<dbReference type="SMART" id="SM00369">
    <property type="entry name" value="LRR_TYP"/>
    <property type="match status" value="13"/>
</dbReference>
<dbReference type="InterPro" id="IPR008271">
    <property type="entry name" value="Ser/Thr_kinase_AS"/>
</dbReference>
<keyword evidence="9 21" id="KW-0812">Transmembrane</keyword>
<evidence type="ECO:0000256" key="20">
    <source>
        <dbReference type="ARBA" id="ARBA00048679"/>
    </source>
</evidence>
<accession>A0A2G9I1U6</accession>
<keyword evidence="10" id="KW-0732">Signal</keyword>
<dbReference type="GO" id="GO:0005524">
    <property type="term" value="F:ATP binding"/>
    <property type="evidence" value="ECO:0007669"/>
    <property type="project" value="UniProtKB-KW"/>
</dbReference>
<dbReference type="FunFam" id="1.10.510.10:FF:000358">
    <property type="entry name" value="Putative leucine-rich repeat receptor-like serine/threonine-protein kinase"/>
    <property type="match status" value="1"/>
</dbReference>
<keyword evidence="15 21" id="KW-1133">Transmembrane helix</keyword>
<evidence type="ECO:0000256" key="14">
    <source>
        <dbReference type="ARBA" id="ARBA00022840"/>
    </source>
</evidence>
<dbReference type="InterPro" id="IPR001245">
    <property type="entry name" value="Ser-Thr/Tyr_kinase_cat_dom"/>
</dbReference>
<keyword evidence="8 23" id="KW-0808">Transferase</keyword>
<dbReference type="SUPFAM" id="SSF56112">
    <property type="entry name" value="Protein kinase-like (PK-like)"/>
    <property type="match status" value="1"/>
</dbReference>
<dbReference type="Proteomes" id="UP000231279">
    <property type="component" value="Unassembled WGS sequence"/>
</dbReference>
<evidence type="ECO:0000259" key="22">
    <source>
        <dbReference type="PROSITE" id="PS50011"/>
    </source>
</evidence>
<evidence type="ECO:0000256" key="12">
    <source>
        <dbReference type="ARBA" id="ARBA00022741"/>
    </source>
</evidence>
<evidence type="ECO:0000256" key="13">
    <source>
        <dbReference type="ARBA" id="ARBA00022777"/>
    </source>
</evidence>
<dbReference type="FunFam" id="3.30.200.20:FF:000661">
    <property type="entry name" value="Serine-threonine protein kinase plant-type"/>
    <property type="match status" value="1"/>
</dbReference>
<dbReference type="PROSITE" id="PS00108">
    <property type="entry name" value="PROTEIN_KINASE_ST"/>
    <property type="match status" value="1"/>
</dbReference>
<comment type="similarity">
    <text evidence="2">Belongs to the protein kinase superfamily. Ser/Thr protein kinase family.</text>
</comment>
<reference evidence="24" key="1">
    <citation type="journal article" date="2018" name="Gigascience">
        <title>Genome assembly of the Pink Ipe (Handroanthus impetiginosus, Bignoniaceae), a highly valued, ecologically keystone Neotropical timber forest tree.</title>
        <authorList>
            <person name="Silva-Junior O.B."/>
            <person name="Grattapaglia D."/>
            <person name="Novaes E."/>
            <person name="Collevatti R.G."/>
        </authorList>
    </citation>
    <scope>NUCLEOTIDE SEQUENCE [LARGE SCALE GENOMIC DNA]</scope>
    <source>
        <strain evidence="24">cv. UFG-1</strain>
    </source>
</reference>
<dbReference type="PRINTS" id="PR00019">
    <property type="entry name" value="LEURICHRPT"/>
</dbReference>
<keyword evidence="14" id="KW-0067">ATP-binding</keyword>
<comment type="caution">
    <text evidence="23">The sequence shown here is derived from an EMBL/GenBank/DDBJ whole genome shotgun (WGS) entry which is preliminary data.</text>
</comment>
<dbReference type="SUPFAM" id="SSF52047">
    <property type="entry name" value="RNI-like"/>
    <property type="match status" value="1"/>
</dbReference>
<dbReference type="EC" id="2.7.11.1" evidence="3"/>
<evidence type="ECO:0000256" key="4">
    <source>
        <dbReference type="ARBA" id="ARBA00022475"/>
    </source>
</evidence>
<dbReference type="Gene3D" id="1.10.510.10">
    <property type="entry name" value="Transferase(Phosphotransferase) domain 1"/>
    <property type="match status" value="1"/>
</dbReference>
<dbReference type="STRING" id="429701.A0A2G9I1U6"/>
<dbReference type="EMBL" id="NKXS01000521">
    <property type="protein sequence ID" value="PIN23731.1"/>
    <property type="molecule type" value="Genomic_DNA"/>
</dbReference>
<protein>
    <recommendedName>
        <fullName evidence="3">non-specific serine/threonine protein kinase</fullName>
        <ecNumber evidence="3">2.7.11.1</ecNumber>
    </recommendedName>
</protein>
<keyword evidence="12" id="KW-0547">Nucleotide-binding</keyword>
<evidence type="ECO:0000256" key="2">
    <source>
        <dbReference type="ARBA" id="ARBA00008684"/>
    </source>
</evidence>
<proteinExistence type="inferred from homology"/>
<dbReference type="SMART" id="SM00220">
    <property type="entry name" value="S_TKc"/>
    <property type="match status" value="1"/>
</dbReference>